<keyword evidence="15" id="KW-1185">Reference proteome</keyword>
<proteinExistence type="inferred from homology"/>
<dbReference type="SUPFAM" id="SSF48179">
    <property type="entry name" value="6-phosphogluconate dehydrogenase C-terminal domain-like"/>
    <property type="match status" value="1"/>
</dbReference>
<comment type="catalytic activity">
    <reaction evidence="10 11">
        <text>(R)-pantoate + NADP(+) = 2-dehydropantoate + NADPH + H(+)</text>
        <dbReference type="Rhea" id="RHEA:16233"/>
        <dbReference type="ChEBI" id="CHEBI:11561"/>
        <dbReference type="ChEBI" id="CHEBI:15378"/>
        <dbReference type="ChEBI" id="CHEBI:15980"/>
        <dbReference type="ChEBI" id="CHEBI:57783"/>
        <dbReference type="ChEBI" id="CHEBI:58349"/>
        <dbReference type="EC" id="1.1.1.169"/>
    </reaction>
</comment>
<keyword evidence="7 11" id="KW-0521">NADP</keyword>
<dbReference type="InterPro" id="IPR008927">
    <property type="entry name" value="6-PGluconate_DH-like_C_sf"/>
</dbReference>
<dbReference type="InterPro" id="IPR013752">
    <property type="entry name" value="KPA_reductase"/>
</dbReference>
<dbReference type="NCBIfam" id="TIGR00745">
    <property type="entry name" value="apbA_panE"/>
    <property type="match status" value="1"/>
</dbReference>
<comment type="similarity">
    <text evidence="3 11">Belongs to the ketopantoate reductase family.</text>
</comment>
<dbReference type="InterPro" id="IPR050838">
    <property type="entry name" value="Ketopantoate_reductase"/>
</dbReference>
<evidence type="ECO:0000256" key="5">
    <source>
        <dbReference type="ARBA" id="ARBA00019465"/>
    </source>
</evidence>
<comment type="caution">
    <text evidence="14">The sequence shown here is derived from an EMBL/GenBank/DDBJ whole genome shotgun (WGS) entry which is preliminary data.</text>
</comment>
<evidence type="ECO:0000256" key="6">
    <source>
        <dbReference type="ARBA" id="ARBA00022655"/>
    </source>
</evidence>
<organism evidence="14 15">
    <name type="scientific">Paenibacillus lemnae</name>
    <dbReference type="NCBI Taxonomy" id="1330551"/>
    <lineage>
        <taxon>Bacteria</taxon>
        <taxon>Bacillati</taxon>
        <taxon>Bacillota</taxon>
        <taxon>Bacilli</taxon>
        <taxon>Bacillales</taxon>
        <taxon>Paenibacillaceae</taxon>
        <taxon>Paenibacillus</taxon>
    </lineage>
</organism>
<dbReference type="InterPro" id="IPR036291">
    <property type="entry name" value="NAD(P)-bd_dom_sf"/>
</dbReference>
<evidence type="ECO:0000256" key="7">
    <source>
        <dbReference type="ARBA" id="ARBA00022857"/>
    </source>
</evidence>
<dbReference type="RefSeq" id="WP_169503487.1">
    <property type="nucleotide sequence ID" value="NZ_JABBPN010000002.1"/>
</dbReference>
<dbReference type="SUPFAM" id="SSF51735">
    <property type="entry name" value="NAD(P)-binding Rossmann-fold domains"/>
    <property type="match status" value="1"/>
</dbReference>
<dbReference type="EC" id="1.1.1.169" evidence="4 11"/>
<evidence type="ECO:0000256" key="11">
    <source>
        <dbReference type="RuleBase" id="RU362068"/>
    </source>
</evidence>
<dbReference type="Pfam" id="PF02558">
    <property type="entry name" value="ApbA"/>
    <property type="match status" value="1"/>
</dbReference>
<protein>
    <recommendedName>
        <fullName evidence="5 11">2-dehydropantoate 2-reductase</fullName>
        <ecNumber evidence="4 11">1.1.1.169</ecNumber>
    </recommendedName>
    <alternativeName>
        <fullName evidence="9 11">Ketopantoate reductase</fullName>
    </alternativeName>
</protein>
<dbReference type="GO" id="GO:0015940">
    <property type="term" value="P:pantothenate biosynthetic process"/>
    <property type="evidence" value="ECO:0007669"/>
    <property type="project" value="UniProtKB-UniPathway"/>
</dbReference>
<comment type="function">
    <text evidence="1 11">Catalyzes the NADPH-dependent reduction of ketopantoate into pantoic acid.</text>
</comment>
<dbReference type="GO" id="GO:0005737">
    <property type="term" value="C:cytoplasm"/>
    <property type="evidence" value="ECO:0007669"/>
    <property type="project" value="TreeGrafter"/>
</dbReference>
<evidence type="ECO:0000256" key="1">
    <source>
        <dbReference type="ARBA" id="ARBA00002919"/>
    </source>
</evidence>
<dbReference type="AlphaFoldDB" id="A0A848M231"/>
<accession>A0A848M231</accession>
<evidence type="ECO:0000256" key="3">
    <source>
        <dbReference type="ARBA" id="ARBA00007870"/>
    </source>
</evidence>
<evidence type="ECO:0000259" key="13">
    <source>
        <dbReference type="Pfam" id="PF08546"/>
    </source>
</evidence>
<reference evidence="14 15" key="1">
    <citation type="submission" date="2020-04" db="EMBL/GenBank/DDBJ databases">
        <title>Paenibacillus algicola sp. nov., a novel marine bacterium producing alginate lyase.</title>
        <authorList>
            <person name="Huang H."/>
        </authorList>
    </citation>
    <scope>NUCLEOTIDE SEQUENCE [LARGE SCALE GENOMIC DNA]</scope>
    <source>
        <strain evidence="14 15">L7-75</strain>
    </source>
</reference>
<dbReference type="GO" id="GO:0008677">
    <property type="term" value="F:2-dehydropantoate 2-reductase activity"/>
    <property type="evidence" value="ECO:0007669"/>
    <property type="project" value="UniProtKB-EC"/>
</dbReference>
<name>A0A848M231_PAELE</name>
<evidence type="ECO:0000256" key="8">
    <source>
        <dbReference type="ARBA" id="ARBA00023002"/>
    </source>
</evidence>
<keyword evidence="8 11" id="KW-0560">Oxidoreductase</keyword>
<keyword evidence="6 11" id="KW-0566">Pantothenate biosynthesis</keyword>
<dbReference type="UniPathway" id="UPA00028">
    <property type="reaction ID" value="UER00004"/>
</dbReference>
<dbReference type="PANTHER" id="PTHR43765">
    <property type="entry name" value="2-DEHYDROPANTOATE 2-REDUCTASE-RELATED"/>
    <property type="match status" value="1"/>
</dbReference>
<evidence type="ECO:0000313" key="14">
    <source>
        <dbReference type="EMBL" id="NMO94795.1"/>
    </source>
</evidence>
<sequence>MNIHIIGAGSLGLLYAGRLAEAGARVTLWCRGTDQVECIRHKGIMIYNASGILETVIPPEVFEVYPISDYHDLSGPQGSDYTFLMVKQGKVAEAAEELFMPYQGTGHRLVCFQNGTGHMEELQKLLTHWHLYAAVTTEGAARGSYYDVVHAGSGDTHLGRFSSPGISSLSDETDQEQSLDHDLIKLLERAGFRSFLSKTLEHLIYRKLLINAVINPLTALWRIRNGELLESGPRLQLMKQLYNEGTAVYEACAIPFERDLWKQILDVCRATSANTSSMLKDVLNGSATEISSINGSIVRMGERAGVQTPSHYLIWKLVEGIQH</sequence>
<dbReference type="Gene3D" id="3.40.50.720">
    <property type="entry name" value="NAD(P)-binding Rossmann-like Domain"/>
    <property type="match status" value="1"/>
</dbReference>
<dbReference type="PANTHER" id="PTHR43765:SF2">
    <property type="entry name" value="2-DEHYDROPANTOATE 2-REDUCTASE"/>
    <property type="match status" value="1"/>
</dbReference>
<evidence type="ECO:0000256" key="9">
    <source>
        <dbReference type="ARBA" id="ARBA00032024"/>
    </source>
</evidence>
<evidence type="ECO:0000256" key="4">
    <source>
        <dbReference type="ARBA" id="ARBA00013014"/>
    </source>
</evidence>
<feature type="domain" description="Ketopantoate reductase N-terminal" evidence="12">
    <location>
        <begin position="3"/>
        <end position="162"/>
    </location>
</feature>
<evidence type="ECO:0000256" key="2">
    <source>
        <dbReference type="ARBA" id="ARBA00004994"/>
    </source>
</evidence>
<gene>
    <name evidence="14" type="ORF">HII30_03200</name>
</gene>
<evidence type="ECO:0000313" key="15">
    <source>
        <dbReference type="Proteomes" id="UP000565468"/>
    </source>
</evidence>
<dbReference type="InterPro" id="IPR013332">
    <property type="entry name" value="KPR_N"/>
</dbReference>
<evidence type="ECO:0000256" key="10">
    <source>
        <dbReference type="ARBA" id="ARBA00048793"/>
    </source>
</evidence>
<dbReference type="InterPro" id="IPR003710">
    <property type="entry name" value="ApbA"/>
</dbReference>
<dbReference type="GO" id="GO:0050661">
    <property type="term" value="F:NADP binding"/>
    <property type="evidence" value="ECO:0007669"/>
    <property type="project" value="TreeGrafter"/>
</dbReference>
<dbReference type="Proteomes" id="UP000565468">
    <property type="component" value="Unassembled WGS sequence"/>
</dbReference>
<dbReference type="Gene3D" id="1.10.1040.10">
    <property type="entry name" value="N-(1-d-carboxylethyl)-l-norvaline Dehydrogenase, domain 2"/>
    <property type="match status" value="1"/>
</dbReference>
<dbReference type="EMBL" id="JABBPN010000002">
    <property type="protein sequence ID" value="NMO94795.1"/>
    <property type="molecule type" value="Genomic_DNA"/>
</dbReference>
<dbReference type="Pfam" id="PF08546">
    <property type="entry name" value="ApbA_C"/>
    <property type="match status" value="1"/>
</dbReference>
<evidence type="ECO:0000259" key="12">
    <source>
        <dbReference type="Pfam" id="PF02558"/>
    </source>
</evidence>
<comment type="pathway">
    <text evidence="2 11">Cofactor biosynthesis; (R)-pantothenate biosynthesis; (R)-pantoate from 3-methyl-2-oxobutanoate: step 2/2.</text>
</comment>
<dbReference type="InterPro" id="IPR013328">
    <property type="entry name" value="6PGD_dom2"/>
</dbReference>
<feature type="domain" description="Ketopantoate reductase C-terminal" evidence="13">
    <location>
        <begin position="201"/>
        <end position="322"/>
    </location>
</feature>